<organism evidence="11 12">
    <name type="scientific">Candidatus Blautia avicola</name>
    <dbReference type="NCBI Taxonomy" id="2838483"/>
    <lineage>
        <taxon>Bacteria</taxon>
        <taxon>Bacillati</taxon>
        <taxon>Bacillota</taxon>
        <taxon>Clostridia</taxon>
        <taxon>Lachnospirales</taxon>
        <taxon>Lachnospiraceae</taxon>
        <taxon>Blautia</taxon>
    </lineage>
</organism>
<accession>A0A9D2QUP1</accession>
<dbReference type="AlphaFoldDB" id="A0A9D2QUP1"/>
<feature type="binding site" evidence="8">
    <location>
        <position position="234"/>
    </location>
    <ligand>
        <name>Mg(2+)</name>
        <dbReference type="ChEBI" id="CHEBI:18420"/>
    </ligand>
</feature>
<dbReference type="PROSITE" id="PS51705">
    <property type="entry name" value="G_HFLX"/>
    <property type="match status" value="1"/>
</dbReference>
<feature type="binding site" evidence="7">
    <location>
        <begin position="343"/>
        <end position="345"/>
    </location>
    <ligand>
        <name>GTP</name>
        <dbReference type="ChEBI" id="CHEBI:37565"/>
    </ligand>
</feature>
<dbReference type="InterPro" id="IPR006073">
    <property type="entry name" value="GTP-bd"/>
</dbReference>
<dbReference type="HAMAP" id="MF_00900">
    <property type="entry name" value="GTPase_HflX"/>
    <property type="match status" value="1"/>
</dbReference>
<dbReference type="Gene3D" id="3.40.50.300">
    <property type="entry name" value="P-loop containing nucleotide triphosphate hydrolases"/>
    <property type="match status" value="1"/>
</dbReference>
<keyword evidence="1 6" id="KW-0963">Cytoplasm</keyword>
<evidence type="ECO:0000256" key="4">
    <source>
        <dbReference type="ARBA" id="ARBA00022842"/>
    </source>
</evidence>
<name>A0A9D2QUP1_9FIRM</name>
<evidence type="ECO:0000256" key="6">
    <source>
        <dbReference type="HAMAP-Rule" id="MF_00900"/>
    </source>
</evidence>
<sequence length="419" mass="47381">MELYELKEEAERVILVGVSTRENEDVQDSLDELEELVETAGAQTVGRVIQSREGIHPGYYVGTGKLEEIRMAIQALEATGIVCDDELSPSQINNLERELECKVMDRTVVILDIFAARAKTSEGKIQVELAQLRYRAARLTGLGTSLSRLGGGIGTRGPGEKKLEMDRRLIKTRISQLKRELEQVKRHRELLREGRKKDNLLTGAIVGYTNAGKSTLLNTLTHAGVLEEDKLFATLDPTTRVLELPGKQKIYLTDTVGFIRKLPHHLIEAFKSTLEEAKYADVIIHVVDASNPQMDQQMHVVYETLKELGVKDKKVVTLFNKQDKISAEEIFRDFQADYVLKVSARTGEGLEDFKKAMEKILIENQIYLERNYSYQEAGKIQLIRKYGQLLSEEYTPEGIYVKARVPANIYGQIEEDPKS</sequence>
<keyword evidence="3 6" id="KW-0547">Nucleotide-binding</keyword>
<dbReference type="PANTHER" id="PTHR10229:SF0">
    <property type="entry name" value="GTP-BINDING PROTEIN 6-RELATED"/>
    <property type="match status" value="1"/>
</dbReference>
<dbReference type="PIRSF" id="PIRSF006809">
    <property type="entry name" value="GTP-binding_hflX_prd"/>
    <property type="match status" value="1"/>
</dbReference>
<dbReference type="PRINTS" id="PR00326">
    <property type="entry name" value="GTP1OBG"/>
</dbReference>
<evidence type="ECO:0000256" key="9">
    <source>
        <dbReference type="SAM" id="Coils"/>
    </source>
</evidence>
<proteinExistence type="inferred from homology"/>
<comment type="function">
    <text evidence="6">GTPase that associates with the 50S ribosomal subunit and may have a role during protein synthesis or ribosome biogenesis.</text>
</comment>
<dbReference type="GO" id="GO:0005525">
    <property type="term" value="F:GTP binding"/>
    <property type="evidence" value="ECO:0007669"/>
    <property type="project" value="UniProtKB-UniRule"/>
</dbReference>
<dbReference type="Proteomes" id="UP000823892">
    <property type="component" value="Unassembled WGS sequence"/>
</dbReference>
<feature type="domain" description="Hflx-type G" evidence="10">
    <location>
        <begin position="201"/>
        <end position="365"/>
    </location>
</feature>
<dbReference type="InterPro" id="IPR005225">
    <property type="entry name" value="Small_GTP-bd"/>
</dbReference>
<dbReference type="Gene3D" id="3.40.50.11060">
    <property type="entry name" value="GTPase HflX, N-terminal domain"/>
    <property type="match status" value="1"/>
</dbReference>
<evidence type="ECO:0000313" key="11">
    <source>
        <dbReference type="EMBL" id="HJD29552.1"/>
    </source>
</evidence>
<evidence type="ECO:0000313" key="12">
    <source>
        <dbReference type="Proteomes" id="UP000823892"/>
    </source>
</evidence>
<dbReference type="PANTHER" id="PTHR10229">
    <property type="entry name" value="GTP-BINDING PROTEIN HFLX"/>
    <property type="match status" value="1"/>
</dbReference>
<comment type="subunit">
    <text evidence="6">Monomer. Associates with the 50S ribosomal subunit.</text>
</comment>
<feature type="binding site" evidence="8">
    <location>
        <position position="214"/>
    </location>
    <ligand>
        <name>Mg(2+)</name>
        <dbReference type="ChEBI" id="CHEBI:18420"/>
    </ligand>
</feature>
<dbReference type="Pfam" id="PF01926">
    <property type="entry name" value="MMR_HSR1"/>
    <property type="match status" value="1"/>
</dbReference>
<dbReference type="FunFam" id="3.40.50.11060:FF:000001">
    <property type="entry name" value="GTPase HflX"/>
    <property type="match status" value="1"/>
</dbReference>
<feature type="binding site" evidence="7">
    <location>
        <begin position="232"/>
        <end position="236"/>
    </location>
    <ligand>
        <name>GTP</name>
        <dbReference type="ChEBI" id="CHEBI:37565"/>
    </ligand>
</feature>
<dbReference type="InterPro" id="IPR016496">
    <property type="entry name" value="GTPase_HflX"/>
</dbReference>
<dbReference type="NCBIfam" id="TIGR00231">
    <property type="entry name" value="small_GTP"/>
    <property type="match status" value="1"/>
</dbReference>
<dbReference type="InterPro" id="IPR042108">
    <property type="entry name" value="GTPase_HflX_N_sf"/>
</dbReference>
<dbReference type="GO" id="GO:0003924">
    <property type="term" value="F:GTPase activity"/>
    <property type="evidence" value="ECO:0007669"/>
    <property type="project" value="UniProtKB-UniRule"/>
</dbReference>
<reference evidence="11" key="2">
    <citation type="submission" date="2021-04" db="EMBL/GenBank/DDBJ databases">
        <authorList>
            <person name="Gilroy R."/>
        </authorList>
    </citation>
    <scope>NUCLEOTIDE SEQUENCE</scope>
    <source>
        <strain evidence="11">ChiBcec6-4105</strain>
    </source>
</reference>
<comment type="similarity">
    <text evidence="6">Belongs to the TRAFAC class OBG-HflX-like GTPase superfamily. HflX GTPase family.</text>
</comment>
<comment type="subcellular location">
    <subcellularLocation>
        <location evidence="6">Cytoplasm</location>
    </subcellularLocation>
    <text evidence="6">May associate with membranes.</text>
</comment>
<evidence type="ECO:0000256" key="5">
    <source>
        <dbReference type="ARBA" id="ARBA00023134"/>
    </source>
</evidence>
<keyword evidence="9" id="KW-0175">Coiled coil</keyword>
<dbReference type="EMBL" id="DWUY01000254">
    <property type="protein sequence ID" value="HJD29552.1"/>
    <property type="molecule type" value="Genomic_DNA"/>
</dbReference>
<dbReference type="InterPro" id="IPR027417">
    <property type="entry name" value="P-loop_NTPase"/>
</dbReference>
<dbReference type="SUPFAM" id="SSF52540">
    <property type="entry name" value="P-loop containing nucleoside triphosphate hydrolases"/>
    <property type="match status" value="1"/>
</dbReference>
<feature type="binding site" evidence="7">
    <location>
        <begin position="320"/>
        <end position="323"/>
    </location>
    <ligand>
        <name>GTP</name>
        <dbReference type="ChEBI" id="CHEBI:37565"/>
    </ligand>
</feature>
<dbReference type="GO" id="GO:0005737">
    <property type="term" value="C:cytoplasm"/>
    <property type="evidence" value="ECO:0007669"/>
    <property type="project" value="UniProtKB-SubCell"/>
</dbReference>
<dbReference type="NCBIfam" id="TIGR03156">
    <property type="entry name" value="GTP_HflX"/>
    <property type="match status" value="1"/>
</dbReference>
<evidence type="ECO:0000256" key="3">
    <source>
        <dbReference type="ARBA" id="ARBA00022741"/>
    </source>
</evidence>
<keyword evidence="5 6" id="KW-0342">GTP-binding</keyword>
<keyword evidence="4 8" id="KW-0460">Magnesium</keyword>
<evidence type="ECO:0000256" key="7">
    <source>
        <dbReference type="PIRSR" id="PIRSR006809-1"/>
    </source>
</evidence>
<dbReference type="GO" id="GO:0046872">
    <property type="term" value="F:metal ion binding"/>
    <property type="evidence" value="ECO:0007669"/>
    <property type="project" value="UniProtKB-KW"/>
</dbReference>
<dbReference type="Pfam" id="PF13167">
    <property type="entry name" value="GTP-bdg_N"/>
    <property type="match status" value="1"/>
</dbReference>
<keyword evidence="2 8" id="KW-0479">Metal-binding</keyword>
<dbReference type="Pfam" id="PF16360">
    <property type="entry name" value="GTP-bdg_M"/>
    <property type="match status" value="1"/>
</dbReference>
<comment type="cofactor">
    <cofactor evidence="8">
        <name>Mg(2+)</name>
        <dbReference type="ChEBI" id="CHEBI:18420"/>
    </cofactor>
</comment>
<feature type="binding site" evidence="7">
    <location>
        <begin position="254"/>
        <end position="257"/>
    </location>
    <ligand>
        <name>GTP</name>
        <dbReference type="ChEBI" id="CHEBI:37565"/>
    </ligand>
</feature>
<dbReference type="GO" id="GO:0043022">
    <property type="term" value="F:ribosome binding"/>
    <property type="evidence" value="ECO:0007669"/>
    <property type="project" value="TreeGrafter"/>
</dbReference>
<dbReference type="InterPro" id="IPR032305">
    <property type="entry name" value="GTP-bd_M"/>
</dbReference>
<feature type="binding site" evidence="7">
    <location>
        <begin position="207"/>
        <end position="214"/>
    </location>
    <ligand>
        <name>GTP</name>
        <dbReference type="ChEBI" id="CHEBI:37565"/>
    </ligand>
</feature>
<dbReference type="InterPro" id="IPR025121">
    <property type="entry name" value="GTPase_HflX_N"/>
</dbReference>
<feature type="coiled-coil region" evidence="9">
    <location>
        <begin position="160"/>
        <end position="197"/>
    </location>
</feature>
<reference evidence="11" key="1">
    <citation type="journal article" date="2021" name="PeerJ">
        <title>Extensive microbial diversity within the chicken gut microbiome revealed by metagenomics and culture.</title>
        <authorList>
            <person name="Gilroy R."/>
            <person name="Ravi A."/>
            <person name="Getino M."/>
            <person name="Pursley I."/>
            <person name="Horton D.L."/>
            <person name="Alikhan N.F."/>
            <person name="Baker D."/>
            <person name="Gharbi K."/>
            <person name="Hall N."/>
            <person name="Watson M."/>
            <person name="Adriaenssens E.M."/>
            <person name="Foster-Nyarko E."/>
            <person name="Jarju S."/>
            <person name="Secka A."/>
            <person name="Antonio M."/>
            <person name="Oren A."/>
            <person name="Chaudhuri R.R."/>
            <person name="La Ragione R."/>
            <person name="Hildebrand F."/>
            <person name="Pallen M.J."/>
        </authorList>
    </citation>
    <scope>NUCLEOTIDE SEQUENCE</scope>
    <source>
        <strain evidence="11">ChiBcec6-4105</strain>
    </source>
</reference>
<evidence type="ECO:0000256" key="8">
    <source>
        <dbReference type="PIRSR" id="PIRSR006809-2"/>
    </source>
</evidence>
<dbReference type="InterPro" id="IPR030394">
    <property type="entry name" value="G_HFLX_dom"/>
</dbReference>
<evidence type="ECO:0000256" key="1">
    <source>
        <dbReference type="ARBA" id="ARBA00022490"/>
    </source>
</evidence>
<dbReference type="CDD" id="cd01878">
    <property type="entry name" value="HflX"/>
    <property type="match status" value="1"/>
</dbReference>
<gene>
    <name evidence="6 11" type="primary">hflX</name>
    <name evidence="11" type="ORF">H9914_11255</name>
</gene>
<evidence type="ECO:0000256" key="2">
    <source>
        <dbReference type="ARBA" id="ARBA00022723"/>
    </source>
</evidence>
<evidence type="ECO:0000259" key="10">
    <source>
        <dbReference type="PROSITE" id="PS51705"/>
    </source>
</evidence>
<protein>
    <recommendedName>
        <fullName evidence="6">GTPase HflX</fullName>
    </recommendedName>
    <alternativeName>
        <fullName evidence="6">GTP-binding protein HflX</fullName>
    </alternativeName>
</protein>
<dbReference type="Gene3D" id="6.10.250.2860">
    <property type="match status" value="1"/>
</dbReference>
<comment type="caution">
    <text evidence="11">The sequence shown here is derived from an EMBL/GenBank/DDBJ whole genome shotgun (WGS) entry which is preliminary data.</text>
</comment>